<dbReference type="OrthoDB" id="893100at2"/>
<evidence type="ECO:0000313" key="2">
    <source>
        <dbReference type="Proteomes" id="UP000198785"/>
    </source>
</evidence>
<protein>
    <submittedName>
        <fullName evidence="1">Uncharacterized protein</fullName>
    </submittedName>
</protein>
<dbReference type="Proteomes" id="UP000198785">
    <property type="component" value="Unassembled WGS sequence"/>
</dbReference>
<evidence type="ECO:0000313" key="1">
    <source>
        <dbReference type="EMBL" id="SFT17295.1"/>
    </source>
</evidence>
<dbReference type="AlphaFoldDB" id="A0A1I6VU94"/>
<accession>A0A1I6VU94</accession>
<sequence>MDEDYFNYEMPEWDRNRFSSEDDEGEAWKMQPQWDAVEKLYDHCREIFKLCHLLNESISGEWAESSRSMIMANTSIIGAKIVGAESGNLYILRMENAAIIRLNMIELRHQLIMLNELQPDLNPYCQHILAEIEKFKQQFKVWISFFKNDEFEDDWGLF</sequence>
<reference evidence="1 2" key="1">
    <citation type="submission" date="2016-10" db="EMBL/GenBank/DDBJ databases">
        <authorList>
            <person name="de Groot N.N."/>
        </authorList>
    </citation>
    <scope>NUCLEOTIDE SEQUENCE [LARGE SCALE GENOMIC DNA]</scope>
    <source>
        <strain evidence="1 2">DSM 22789</strain>
    </source>
</reference>
<keyword evidence="2" id="KW-1185">Reference proteome</keyword>
<name>A0A1I6VU94_9SPHI</name>
<dbReference type="EMBL" id="FOZZ01000017">
    <property type="protein sequence ID" value="SFT17295.1"/>
    <property type="molecule type" value="Genomic_DNA"/>
</dbReference>
<proteinExistence type="predicted"/>
<organism evidence="1 2">
    <name type="scientific">Sphingobacterium wenxiniae</name>
    <dbReference type="NCBI Taxonomy" id="683125"/>
    <lineage>
        <taxon>Bacteria</taxon>
        <taxon>Pseudomonadati</taxon>
        <taxon>Bacteroidota</taxon>
        <taxon>Sphingobacteriia</taxon>
        <taxon>Sphingobacteriales</taxon>
        <taxon>Sphingobacteriaceae</taxon>
        <taxon>Sphingobacterium</taxon>
    </lineage>
</organism>
<gene>
    <name evidence="1" type="ORF">SAMN05660206_11760</name>
</gene>
<dbReference type="RefSeq" id="WP_139227631.1">
    <property type="nucleotide sequence ID" value="NZ_FOZZ01000017.1"/>
</dbReference>